<name>A0AAV9XD14_9PEZI</name>
<sequence length="235" mass="25573">MHFPTLSQICLVAATVSFGASFAAADIPEQGPFGSLKGSDNDKLAPKKTPVDVEMFVMSKCPDARDCVAKLVLPVMAKVYESGIISLRPTFIGTPDDSNAGMACKHGPDECLGDIIELCAYEIYKPEPQRWLGFINCMGKDYQNIPEDGFVKGCAMEYGLDFDKLEECASSEDKDKGIDLLRTSAKRAIQLGIHTSCTITIEGKNVCVRDGGMWKGCSGKPEDLIAQIQRAYDNQ</sequence>
<evidence type="ECO:0000256" key="3">
    <source>
        <dbReference type="ARBA" id="ARBA00022525"/>
    </source>
</evidence>
<dbReference type="GO" id="GO:0016671">
    <property type="term" value="F:oxidoreductase activity, acting on a sulfur group of donors, disulfide as acceptor"/>
    <property type="evidence" value="ECO:0007669"/>
    <property type="project" value="InterPro"/>
</dbReference>
<evidence type="ECO:0000256" key="6">
    <source>
        <dbReference type="SAM" id="SignalP"/>
    </source>
</evidence>
<evidence type="ECO:0000256" key="4">
    <source>
        <dbReference type="ARBA" id="ARBA00022729"/>
    </source>
</evidence>
<comment type="subcellular location">
    <subcellularLocation>
        <location evidence="1">Secreted</location>
    </subcellularLocation>
</comment>
<keyword evidence="4 6" id="KW-0732">Signal</keyword>
<evidence type="ECO:0000256" key="2">
    <source>
        <dbReference type="ARBA" id="ARBA00005679"/>
    </source>
</evidence>
<dbReference type="AlphaFoldDB" id="A0AAV9XD14"/>
<dbReference type="Gene3D" id="3.40.30.10">
    <property type="entry name" value="Glutaredoxin"/>
    <property type="match status" value="1"/>
</dbReference>
<keyword evidence="5" id="KW-0325">Glycoprotein</keyword>
<gene>
    <name evidence="7" type="ORF">TWF694_009907</name>
</gene>
<organism evidence="7 8">
    <name type="scientific">Orbilia ellipsospora</name>
    <dbReference type="NCBI Taxonomy" id="2528407"/>
    <lineage>
        <taxon>Eukaryota</taxon>
        <taxon>Fungi</taxon>
        <taxon>Dikarya</taxon>
        <taxon>Ascomycota</taxon>
        <taxon>Pezizomycotina</taxon>
        <taxon>Orbiliomycetes</taxon>
        <taxon>Orbiliales</taxon>
        <taxon>Orbiliaceae</taxon>
        <taxon>Orbilia</taxon>
    </lineage>
</organism>
<protein>
    <recommendedName>
        <fullName evidence="9">Gamma interferon inducible lysosomal thiol reductase</fullName>
    </recommendedName>
</protein>
<evidence type="ECO:0008006" key="9">
    <source>
        <dbReference type="Google" id="ProtNLM"/>
    </source>
</evidence>
<evidence type="ECO:0000313" key="7">
    <source>
        <dbReference type="EMBL" id="KAK6539704.1"/>
    </source>
</evidence>
<dbReference type="PANTHER" id="PTHR13234:SF8">
    <property type="entry name" value="GAMMA-INTERFERON-INDUCIBLE LYSOSOMAL THIOL REDUCTASE"/>
    <property type="match status" value="1"/>
</dbReference>
<evidence type="ECO:0000313" key="8">
    <source>
        <dbReference type="Proteomes" id="UP001365542"/>
    </source>
</evidence>
<proteinExistence type="inferred from homology"/>
<keyword evidence="8" id="KW-1185">Reference proteome</keyword>
<dbReference type="GO" id="GO:0005576">
    <property type="term" value="C:extracellular region"/>
    <property type="evidence" value="ECO:0007669"/>
    <property type="project" value="UniProtKB-SubCell"/>
</dbReference>
<dbReference type="PANTHER" id="PTHR13234">
    <property type="entry name" value="GAMMA-INTERFERON INDUCIBLE LYSOSOMAL THIOL REDUCTASE GILT"/>
    <property type="match status" value="1"/>
</dbReference>
<reference evidence="7 8" key="1">
    <citation type="submission" date="2019-10" db="EMBL/GenBank/DDBJ databases">
        <authorList>
            <person name="Palmer J.M."/>
        </authorList>
    </citation>
    <scope>NUCLEOTIDE SEQUENCE [LARGE SCALE GENOMIC DNA]</scope>
    <source>
        <strain evidence="7 8">TWF694</strain>
    </source>
</reference>
<feature type="chain" id="PRO_5043788079" description="Gamma interferon inducible lysosomal thiol reductase" evidence="6">
    <location>
        <begin position="26"/>
        <end position="235"/>
    </location>
</feature>
<evidence type="ECO:0000256" key="1">
    <source>
        <dbReference type="ARBA" id="ARBA00004613"/>
    </source>
</evidence>
<evidence type="ECO:0000256" key="5">
    <source>
        <dbReference type="ARBA" id="ARBA00023180"/>
    </source>
</evidence>
<dbReference type="Proteomes" id="UP001365542">
    <property type="component" value="Unassembled WGS sequence"/>
</dbReference>
<accession>A0AAV9XD14</accession>
<keyword evidence="3" id="KW-0964">Secreted</keyword>
<comment type="similarity">
    <text evidence="2">Belongs to the GILT family.</text>
</comment>
<dbReference type="EMBL" id="JAVHJO010000006">
    <property type="protein sequence ID" value="KAK6539704.1"/>
    <property type="molecule type" value="Genomic_DNA"/>
</dbReference>
<dbReference type="InterPro" id="IPR004911">
    <property type="entry name" value="Interferon-induced_GILT"/>
</dbReference>
<dbReference type="Pfam" id="PF03227">
    <property type="entry name" value="GILT"/>
    <property type="match status" value="1"/>
</dbReference>
<comment type="caution">
    <text evidence="7">The sequence shown here is derived from an EMBL/GenBank/DDBJ whole genome shotgun (WGS) entry which is preliminary data.</text>
</comment>
<feature type="signal peptide" evidence="6">
    <location>
        <begin position="1"/>
        <end position="25"/>
    </location>
</feature>